<keyword evidence="4" id="KW-1134">Transmembrane beta strand</keyword>
<gene>
    <name evidence="13" type="ORF">AQPW35_44060</name>
</gene>
<comment type="subunit">
    <text evidence="2">Homotrimer.</text>
</comment>
<dbReference type="EMBL" id="BJCL01000015">
    <property type="protein sequence ID" value="GCL65325.1"/>
    <property type="molecule type" value="Genomic_DNA"/>
</dbReference>
<feature type="domain" description="Porin" evidence="12">
    <location>
        <begin position="7"/>
        <end position="313"/>
    </location>
</feature>
<keyword evidence="14" id="KW-1185">Reference proteome</keyword>
<evidence type="ECO:0000256" key="5">
    <source>
        <dbReference type="ARBA" id="ARBA00022692"/>
    </source>
</evidence>
<dbReference type="Gene3D" id="2.40.160.10">
    <property type="entry name" value="Porin"/>
    <property type="match status" value="1"/>
</dbReference>
<evidence type="ECO:0000256" key="2">
    <source>
        <dbReference type="ARBA" id="ARBA00011233"/>
    </source>
</evidence>
<keyword evidence="7" id="KW-0406">Ion transport</keyword>
<dbReference type="InterPro" id="IPR023614">
    <property type="entry name" value="Porin_dom_sf"/>
</dbReference>
<dbReference type="GO" id="GO:0015288">
    <property type="term" value="F:porin activity"/>
    <property type="evidence" value="ECO:0007669"/>
    <property type="project" value="UniProtKB-KW"/>
</dbReference>
<dbReference type="InterPro" id="IPR033900">
    <property type="entry name" value="Gram_neg_porin_domain"/>
</dbReference>
<evidence type="ECO:0000256" key="7">
    <source>
        <dbReference type="ARBA" id="ARBA00023065"/>
    </source>
</evidence>
<reference evidence="14" key="1">
    <citation type="submission" date="2019-03" db="EMBL/GenBank/DDBJ databases">
        <title>Aquabacterium pictum sp.nov., the first bacteriochlorophyll a-containing freshwater bacterium in the genus Aquabacterium of the class Betaproteobacteria.</title>
        <authorList>
            <person name="Hirose S."/>
            <person name="Tank M."/>
            <person name="Hara E."/>
            <person name="Tamaki H."/>
            <person name="Takaichi S."/>
            <person name="Haruta S."/>
            <person name="Hanada S."/>
        </authorList>
    </citation>
    <scope>NUCLEOTIDE SEQUENCE [LARGE SCALE GENOMIC DNA]</scope>
    <source>
        <strain evidence="14">W35</strain>
    </source>
</reference>
<keyword evidence="5" id="KW-0812">Transmembrane</keyword>
<evidence type="ECO:0000256" key="10">
    <source>
        <dbReference type="ARBA" id="ARBA00023237"/>
    </source>
</evidence>
<dbReference type="SUPFAM" id="SSF56935">
    <property type="entry name" value="Porins"/>
    <property type="match status" value="1"/>
</dbReference>
<feature type="chain" id="PRO_5019869152" description="Porin domain-containing protein" evidence="11">
    <location>
        <begin position="21"/>
        <end position="333"/>
    </location>
</feature>
<dbReference type="CDD" id="cd00342">
    <property type="entry name" value="gram_neg_porins"/>
    <property type="match status" value="1"/>
</dbReference>
<dbReference type="OrthoDB" id="5289162at2"/>
<organism evidence="13 14">
    <name type="scientific">Pseudaquabacterium pictum</name>
    <dbReference type="NCBI Taxonomy" id="2315236"/>
    <lineage>
        <taxon>Bacteria</taxon>
        <taxon>Pseudomonadati</taxon>
        <taxon>Pseudomonadota</taxon>
        <taxon>Betaproteobacteria</taxon>
        <taxon>Burkholderiales</taxon>
        <taxon>Sphaerotilaceae</taxon>
        <taxon>Pseudaquabacterium</taxon>
    </lineage>
</organism>
<dbReference type="GO" id="GO:0046930">
    <property type="term" value="C:pore complex"/>
    <property type="evidence" value="ECO:0007669"/>
    <property type="project" value="UniProtKB-KW"/>
</dbReference>
<evidence type="ECO:0000256" key="8">
    <source>
        <dbReference type="ARBA" id="ARBA00023114"/>
    </source>
</evidence>
<dbReference type="RefSeq" id="WP_137735033.1">
    <property type="nucleotide sequence ID" value="NZ_BJCL01000015.1"/>
</dbReference>
<dbReference type="PANTHER" id="PTHR34501">
    <property type="entry name" value="PROTEIN YDDL-RELATED"/>
    <property type="match status" value="1"/>
</dbReference>
<keyword evidence="3" id="KW-0813">Transport</keyword>
<evidence type="ECO:0000256" key="4">
    <source>
        <dbReference type="ARBA" id="ARBA00022452"/>
    </source>
</evidence>
<evidence type="ECO:0000256" key="9">
    <source>
        <dbReference type="ARBA" id="ARBA00023136"/>
    </source>
</evidence>
<comment type="caution">
    <text evidence="13">The sequence shown here is derived from an EMBL/GenBank/DDBJ whole genome shotgun (WGS) entry which is preliminary data.</text>
</comment>
<evidence type="ECO:0000259" key="12">
    <source>
        <dbReference type="Pfam" id="PF13609"/>
    </source>
</evidence>
<accession>A0A480B013</accession>
<proteinExistence type="predicted"/>
<feature type="signal peptide" evidence="11">
    <location>
        <begin position="1"/>
        <end position="20"/>
    </location>
</feature>
<evidence type="ECO:0000256" key="1">
    <source>
        <dbReference type="ARBA" id="ARBA00004571"/>
    </source>
</evidence>
<sequence length="333" mass="34880">MKKSLIAFAALATIAGAASAQSSVTLYGRLDLSINKPTGSALKNMSNGSGSRFGVRGVEDLGGGLSAFFNLEHRFDADTGAQSAGPVAAGNNANAAPLSRFWTGRSIVGLQGGFGKITLGREYTTAFLMSQLAADPWGWDTVVSGTPTGGLNQLITGGAIARVRNDSSLTYNFSAAGFSLGAQIAESSDTINKFNKRPFNFAVSYAAGPVALMLGYEKTGQVQKDSAKWLTVNGTFNLGAVKLGALYGKGNTDAGADHKSYLLTAVAPLGQGEFRASYGRLKNETANVDAAKGFAVGYHYALSKRTTLYTDFLRNTALATNKTGYDFGIKHNF</sequence>
<keyword evidence="10" id="KW-0998">Cell outer membrane</keyword>
<keyword evidence="6 11" id="KW-0732">Signal</keyword>
<evidence type="ECO:0000256" key="3">
    <source>
        <dbReference type="ARBA" id="ARBA00022448"/>
    </source>
</evidence>
<evidence type="ECO:0000313" key="14">
    <source>
        <dbReference type="Proteomes" id="UP000301751"/>
    </source>
</evidence>
<dbReference type="GO" id="GO:0009279">
    <property type="term" value="C:cell outer membrane"/>
    <property type="evidence" value="ECO:0007669"/>
    <property type="project" value="UniProtKB-SubCell"/>
</dbReference>
<keyword evidence="8" id="KW-0626">Porin</keyword>
<dbReference type="PANTHER" id="PTHR34501:SF9">
    <property type="entry name" value="MAJOR OUTER MEMBRANE PROTEIN P.IA"/>
    <property type="match status" value="1"/>
</dbReference>
<dbReference type="InterPro" id="IPR050298">
    <property type="entry name" value="Gram-neg_bact_OMP"/>
</dbReference>
<keyword evidence="9" id="KW-0472">Membrane</keyword>
<evidence type="ECO:0000256" key="11">
    <source>
        <dbReference type="SAM" id="SignalP"/>
    </source>
</evidence>
<comment type="subcellular location">
    <subcellularLocation>
        <location evidence="1">Cell outer membrane</location>
        <topology evidence="1">Multi-pass membrane protein</topology>
    </subcellularLocation>
</comment>
<evidence type="ECO:0000313" key="13">
    <source>
        <dbReference type="EMBL" id="GCL65325.1"/>
    </source>
</evidence>
<evidence type="ECO:0000256" key="6">
    <source>
        <dbReference type="ARBA" id="ARBA00022729"/>
    </source>
</evidence>
<dbReference type="AlphaFoldDB" id="A0A480B013"/>
<dbReference type="Pfam" id="PF13609">
    <property type="entry name" value="Porin_4"/>
    <property type="match status" value="1"/>
</dbReference>
<dbReference type="GO" id="GO:0006811">
    <property type="term" value="P:monoatomic ion transport"/>
    <property type="evidence" value="ECO:0007669"/>
    <property type="project" value="UniProtKB-KW"/>
</dbReference>
<protein>
    <recommendedName>
        <fullName evidence="12">Porin domain-containing protein</fullName>
    </recommendedName>
</protein>
<dbReference type="Proteomes" id="UP000301751">
    <property type="component" value="Unassembled WGS sequence"/>
</dbReference>
<name>A0A480B013_9BURK</name>